<feature type="domain" description="4Fe-4S ferredoxin-type" evidence="5">
    <location>
        <begin position="187"/>
        <end position="216"/>
    </location>
</feature>
<dbReference type="SUPFAM" id="SSF54862">
    <property type="entry name" value="4Fe-4S ferredoxins"/>
    <property type="match status" value="1"/>
</dbReference>
<dbReference type="AlphaFoldDB" id="A0A1T4X550"/>
<keyword evidence="1" id="KW-0004">4Fe-4S</keyword>
<evidence type="ECO:0000256" key="2">
    <source>
        <dbReference type="ARBA" id="ARBA00022723"/>
    </source>
</evidence>
<evidence type="ECO:0000313" key="6">
    <source>
        <dbReference type="EMBL" id="SKA84676.1"/>
    </source>
</evidence>
<dbReference type="Proteomes" id="UP000190105">
    <property type="component" value="Unassembled WGS sequence"/>
</dbReference>
<proteinExistence type="predicted"/>
<dbReference type="PANTHER" id="PTHR43687:SF1">
    <property type="entry name" value="FERREDOXIN III"/>
    <property type="match status" value="1"/>
</dbReference>
<gene>
    <name evidence="6" type="ORF">SAMN05443428_10651</name>
</gene>
<dbReference type="RefSeq" id="WP_078696044.1">
    <property type="nucleotide sequence ID" value="NZ_FUYH01000006.1"/>
</dbReference>
<protein>
    <recommendedName>
        <fullName evidence="5">4Fe-4S ferredoxin-type domain-containing protein</fullName>
    </recommendedName>
</protein>
<dbReference type="Gene3D" id="3.30.70.20">
    <property type="match status" value="1"/>
</dbReference>
<dbReference type="STRING" id="1147123.SAMN05443428_10651"/>
<accession>A0A1T4X550</accession>
<name>A0A1T4X550_9CLOT</name>
<keyword evidence="7" id="KW-1185">Reference proteome</keyword>
<dbReference type="GO" id="GO:0051539">
    <property type="term" value="F:4 iron, 4 sulfur cluster binding"/>
    <property type="evidence" value="ECO:0007669"/>
    <property type="project" value="UniProtKB-KW"/>
</dbReference>
<keyword evidence="3" id="KW-0408">Iron</keyword>
<dbReference type="InterPro" id="IPR007160">
    <property type="entry name" value="DUF362"/>
</dbReference>
<keyword evidence="2" id="KW-0479">Metal-binding</keyword>
<reference evidence="7" key="1">
    <citation type="submission" date="2017-02" db="EMBL/GenBank/DDBJ databases">
        <authorList>
            <person name="Varghese N."/>
            <person name="Submissions S."/>
        </authorList>
    </citation>
    <scope>NUCLEOTIDE SEQUENCE [LARGE SCALE GENOMIC DNA]</scope>
    <source>
        <strain evidence="7">USBA 833</strain>
    </source>
</reference>
<organism evidence="6 7">
    <name type="scientific">Caloramator quimbayensis</name>
    <dbReference type="NCBI Taxonomy" id="1147123"/>
    <lineage>
        <taxon>Bacteria</taxon>
        <taxon>Bacillati</taxon>
        <taxon>Bacillota</taxon>
        <taxon>Clostridia</taxon>
        <taxon>Eubacteriales</taxon>
        <taxon>Clostridiaceae</taxon>
        <taxon>Caloramator</taxon>
    </lineage>
</organism>
<dbReference type="InterPro" id="IPR017896">
    <property type="entry name" value="4Fe4S_Fe-S-bd"/>
</dbReference>
<dbReference type="InterPro" id="IPR050572">
    <property type="entry name" value="Fe-S_Ferredoxin"/>
</dbReference>
<evidence type="ECO:0000313" key="7">
    <source>
        <dbReference type="Proteomes" id="UP000190105"/>
    </source>
</evidence>
<evidence type="ECO:0000259" key="5">
    <source>
        <dbReference type="PROSITE" id="PS51379"/>
    </source>
</evidence>
<dbReference type="OrthoDB" id="9781559at2"/>
<evidence type="ECO:0000256" key="3">
    <source>
        <dbReference type="ARBA" id="ARBA00023004"/>
    </source>
</evidence>
<dbReference type="Gene3D" id="3.40.50.11440">
    <property type="match status" value="1"/>
</dbReference>
<keyword evidence="4" id="KW-0411">Iron-sulfur</keyword>
<evidence type="ECO:0000256" key="4">
    <source>
        <dbReference type="ARBA" id="ARBA00023014"/>
    </source>
</evidence>
<feature type="domain" description="4Fe-4S ferredoxin-type" evidence="5">
    <location>
        <begin position="217"/>
        <end position="246"/>
    </location>
</feature>
<dbReference type="PANTHER" id="PTHR43687">
    <property type="entry name" value="ADENYLYLSULFATE REDUCTASE, BETA SUBUNIT"/>
    <property type="match status" value="1"/>
</dbReference>
<dbReference type="GO" id="GO:0046872">
    <property type="term" value="F:metal ion binding"/>
    <property type="evidence" value="ECO:0007669"/>
    <property type="project" value="UniProtKB-KW"/>
</dbReference>
<sequence>MEKSKVYFTDLRTRPGLNMLDKLEKLIRAAKIDNIDFKNKYVAIKIHFGEPGNLAYIRPNYAARIVKVIKDLGGKPFLTDANTLYTGRRHNALDHLEAAYENGFNPLTVGCHVIIADGLKGTEVREIEVDLKHTKSAKIGSAIADADIIISMNHFKGHEMTGFGGAIKNLGMGSGSRGGKLFMHSSSKPKIQIKNCVGCMMCIKSCAHDAIKLNESKKAVIDYEKCVGCGQCIAVCQFNAAQVNWDEAASVASEKISEYAYAVIKDKPNFHINFIMDVSPNCDCWSNNDMPIVPNIGIMASFDPVALDKASVDMVNEAPTIKGCAYEEVEHIHICGQEDKFMSIHGKTDWRAALEHGERIGLGKMEYELIKV</sequence>
<dbReference type="Pfam" id="PF04015">
    <property type="entry name" value="DUF362"/>
    <property type="match status" value="1"/>
</dbReference>
<dbReference type="EMBL" id="FUYH01000006">
    <property type="protein sequence ID" value="SKA84676.1"/>
    <property type="molecule type" value="Genomic_DNA"/>
</dbReference>
<dbReference type="Pfam" id="PF12838">
    <property type="entry name" value="Fer4_7"/>
    <property type="match status" value="1"/>
</dbReference>
<evidence type="ECO:0000256" key="1">
    <source>
        <dbReference type="ARBA" id="ARBA00022485"/>
    </source>
</evidence>
<dbReference type="PROSITE" id="PS51379">
    <property type="entry name" value="4FE4S_FER_2"/>
    <property type="match status" value="2"/>
</dbReference>